<dbReference type="Proteomes" id="UP000294581">
    <property type="component" value="Unassembled WGS sequence"/>
</dbReference>
<organism evidence="1 2">
    <name type="scientific">Alicyclobacillus sacchari</name>
    <dbReference type="NCBI Taxonomy" id="392010"/>
    <lineage>
        <taxon>Bacteria</taxon>
        <taxon>Bacillati</taxon>
        <taxon>Bacillota</taxon>
        <taxon>Bacilli</taxon>
        <taxon>Bacillales</taxon>
        <taxon>Alicyclobacillaceae</taxon>
        <taxon>Alicyclobacillus</taxon>
    </lineage>
</organism>
<keyword evidence="2" id="KW-1185">Reference proteome</keyword>
<protein>
    <recommendedName>
        <fullName evidence="3">Flagellar protein FliT</fullName>
    </recommendedName>
</protein>
<accession>A0A4R8LKY2</accession>
<evidence type="ECO:0008006" key="3">
    <source>
        <dbReference type="Google" id="ProtNLM"/>
    </source>
</evidence>
<comment type="caution">
    <text evidence="1">The sequence shown here is derived from an EMBL/GenBank/DDBJ whole genome shotgun (WGS) entry which is preliminary data.</text>
</comment>
<dbReference type="AlphaFoldDB" id="A0A4R8LKY2"/>
<gene>
    <name evidence="1" type="ORF">C7445_10849</name>
</gene>
<evidence type="ECO:0000313" key="2">
    <source>
        <dbReference type="Proteomes" id="UP000294581"/>
    </source>
</evidence>
<dbReference type="EMBL" id="SORF01000008">
    <property type="protein sequence ID" value="TDY45237.1"/>
    <property type="molecule type" value="Genomic_DNA"/>
</dbReference>
<proteinExistence type="predicted"/>
<sequence length="96" mass="11000">MRMADVIDAVDQLEMATDRVLTALKSGRTDGLIELLTEQCSCLQRVQRVDMERRPEEMHRIAQKVQLQQMLIEQGLSISESFLKKLYKGRSYSGLA</sequence>
<evidence type="ECO:0000313" key="1">
    <source>
        <dbReference type="EMBL" id="TDY45237.1"/>
    </source>
</evidence>
<dbReference type="RefSeq" id="WP_284199323.1">
    <property type="nucleotide sequence ID" value="NZ_BSUS01000001.1"/>
</dbReference>
<reference evidence="1 2" key="1">
    <citation type="submission" date="2019-03" db="EMBL/GenBank/DDBJ databases">
        <title>Genomic Encyclopedia of Type Strains, Phase IV (KMG-IV): sequencing the most valuable type-strain genomes for metagenomic binning, comparative biology and taxonomic classification.</title>
        <authorList>
            <person name="Goeker M."/>
        </authorList>
    </citation>
    <scope>NUCLEOTIDE SEQUENCE [LARGE SCALE GENOMIC DNA]</scope>
    <source>
        <strain evidence="1 2">DSM 17974</strain>
    </source>
</reference>
<name>A0A4R8LKY2_9BACL</name>